<feature type="transmembrane region" description="Helical" evidence="10">
    <location>
        <begin position="103"/>
        <end position="125"/>
    </location>
</feature>
<feature type="transmembrane region" description="Helical" evidence="10">
    <location>
        <begin position="145"/>
        <end position="166"/>
    </location>
</feature>
<dbReference type="GO" id="GO:0005886">
    <property type="term" value="C:plasma membrane"/>
    <property type="evidence" value="ECO:0007669"/>
    <property type="project" value="UniProtKB-SubCell"/>
</dbReference>
<sequence>MPPDAPEPSVSSPPASSARNRGELRALLALALPLCIAQAGQSLMGLVDTLIVGRAGTSALAAVGLSHSLFFAVSSFGMGLMMGVDPLVSQAIGAGNPVRARSVLWQGVWLSAFVGVVLWGVLISVPSALPWVGVAEEQIVQVRAFLHFRAPGLPLMLIFLTARAYLQAIGKPRPLVVSTVVANVLNLMMVPLFVFGGSSLPAWAGPLTRVPAMGAAGAALSTLLCTAMEVAIVARAIRGIPVSGKPSLLPVVADQLRAFRVGLPIGLHIAAEVGVFALAGVLAARLGPESVGAHQIAIAFASLTFTMALGIGNAGSVRVGWAVGAHDTPQARRSGFMAFGTGAVVMALGGLVFALFPGSLARLAGAPPEVLPLLLPLLMVSAIFQVFDGVQGVGAGVLRGAGETRFTFVANIVGHYVVGLPLTLLLGFGLGMGVLGIWWGLCAGLITVSLAVLWRFWRVSAGTLRPLEQ</sequence>
<protein>
    <recommendedName>
        <fullName evidence="9">Multidrug-efflux transporter</fullName>
    </recommendedName>
</protein>
<feature type="transmembrane region" description="Helical" evidence="10">
    <location>
        <begin position="258"/>
        <end position="284"/>
    </location>
</feature>
<evidence type="ECO:0000256" key="3">
    <source>
        <dbReference type="ARBA" id="ARBA00022449"/>
    </source>
</evidence>
<feature type="transmembrane region" description="Helical" evidence="10">
    <location>
        <begin position="215"/>
        <end position="237"/>
    </location>
</feature>
<dbReference type="NCBIfam" id="TIGR00797">
    <property type="entry name" value="matE"/>
    <property type="match status" value="1"/>
</dbReference>
<evidence type="ECO:0000256" key="9">
    <source>
        <dbReference type="ARBA" id="ARBA00031636"/>
    </source>
</evidence>
<evidence type="ECO:0000256" key="8">
    <source>
        <dbReference type="ARBA" id="ARBA00023136"/>
    </source>
</evidence>
<dbReference type="InterPro" id="IPR002528">
    <property type="entry name" value="MATE_fam"/>
</dbReference>
<keyword evidence="8 10" id="KW-0472">Membrane</keyword>
<keyword evidence="12" id="KW-1185">Reference proteome</keyword>
<feature type="transmembrane region" description="Helical" evidence="10">
    <location>
        <begin position="175"/>
        <end position="195"/>
    </location>
</feature>
<evidence type="ECO:0000256" key="2">
    <source>
        <dbReference type="ARBA" id="ARBA00022448"/>
    </source>
</evidence>
<organism evidence="11 12">
    <name type="scientific">Corallococcus sicarius</name>
    <dbReference type="NCBI Taxonomy" id="2316726"/>
    <lineage>
        <taxon>Bacteria</taxon>
        <taxon>Pseudomonadati</taxon>
        <taxon>Myxococcota</taxon>
        <taxon>Myxococcia</taxon>
        <taxon>Myxococcales</taxon>
        <taxon>Cystobacterineae</taxon>
        <taxon>Myxococcaceae</taxon>
        <taxon>Corallococcus</taxon>
    </lineage>
</organism>
<keyword evidence="2" id="KW-0813">Transport</keyword>
<dbReference type="EMBL" id="RAWG01000036">
    <property type="protein sequence ID" value="RKH45377.1"/>
    <property type="molecule type" value="Genomic_DNA"/>
</dbReference>
<name>A0A3A8NLX7_9BACT</name>
<keyword evidence="7" id="KW-0406">Ion transport</keyword>
<evidence type="ECO:0000256" key="7">
    <source>
        <dbReference type="ARBA" id="ARBA00023065"/>
    </source>
</evidence>
<dbReference type="PIRSF" id="PIRSF006603">
    <property type="entry name" value="DinF"/>
    <property type="match status" value="1"/>
</dbReference>
<dbReference type="Proteomes" id="UP000273405">
    <property type="component" value="Unassembled WGS sequence"/>
</dbReference>
<feature type="transmembrane region" description="Helical" evidence="10">
    <location>
        <begin position="59"/>
        <end position="82"/>
    </location>
</feature>
<proteinExistence type="predicted"/>
<feature type="transmembrane region" description="Helical" evidence="10">
    <location>
        <begin position="336"/>
        <end position="358"/>
    </location>
</feature>
<dbReference type="CDD" id="cd13131">
    <property type="entry name" value="MATE_NorM_like"/>
    <property type="match status" value="1"/>
</dbReference>
<dbReference type="PANTHER" id="PTHR43298">
    <property type="entry name" value="MULTIDRUG RESISTANCE PROTEIN NORM-RELATED"/>
    <property type="match status" value="1"/>
</dbReference>
<feature type="transmembrane region" description="Helical" evidence="10">
    <location>
        <begin position="296"/>
        <end position="315"/>
    </location>
</feature>
<dbReference type="RefSeq" id="WP_120624671.1">
    <property type="nucleotide sequence ID" value="NZ_RAWG01000036.1"/>
</dbReference>
<dbReference type="InterPro" id="IPR048279">
    <property type="entry name" value="MdtK-like"/>
</dbReference>
<evidence type="ECO:0000313" key="11">
    <source>
        <dbReference type="EMBL" id="RKH45377.1"/>
    </source>
</evidence>
<gene>
    <name evidence="11" type="ORF">D7X12_08010</name>
</gene>
<dbReference type="AlphaFoldDB" id="A0A3A8NLX7"/>
<feature type="transmembrane region" description="Helical" evidence="10">
    <location>
        <begin position="436"/>
        <end position="457"/>
    </location>
</feature>
<dbReference type="GO" id="GO:0042910">
    <property type="term" value="F:xenobiotic transmembrane transporter activity"/>
    <property type="evidence" value="ECO:0007669"/>
    <property type="project" value="InterPro"/>
</dbReference>
<evidence type="ECO:0000256" key="10">
    <source>
        <dbReference type="SAM" id="Phobius"/>
    </source>
</evidence>
<dbReference type="InterPro" id="IPR050222">
    <property type="entry name" value="MATE_MdtK"/>
</dbReference>
<comment type="caution">
    <text evidence="11">The sequence shown here is derived from an EMBL/GenBank/DDBJ whole genome shotgun (WGS) entry which is preliminary data.</text>
</comment>
<evidence type="ECO:0000256" key="4">
    <source>
        <dbReference type="ARBA" id="ARBA00022475"/>
    </source>
</evidence>
<evidence type="ECO:0000256" key="5">
    <source>
        <dbReference type="ARBA" id="ARBA00022692"/>
    </source>
</evidence>
<comment type="subcellular location">
    <subcellularLocation>
        <location evidence="1">Cell membrane</location>
        <topology evidence="1">Multi-pass membrane protein</topology>
    </subcellularLocation>
</comment>
<reference evidence="12" key="1">
    <citation type="submission" date="2018-09" db="EMBL/GenBank/DDBJ databases">
        <authorList>
            <person name="Livingstone P.G."/>
            <person name="Whitworth D.E."/>
        </authorList>
    </citation>
    <scope>NUCLEOTIDE SEQUENCE [LARGE SCALE GENOMIC DNA]</scope>
    <source>
        <strain evidence="12">CA040B</strain>
    </source>
</reference>
<evidence type="ECO:0000256" key="1">
    <source>
        <dbReference type="ARBA" id="ARBA00004651"/>
    </source>
</evidence>
<accession>A0A3A8NLX7</accession>
<dbReference type="Pfam" id="PF01554">
    <property type="entry name" value="MatE"/>
    <property type="match status" value="2"/>
</dbReference>
<dbReference type="GO" id="GO:0006811">
    <property type="term" value="P:monoatomic ion transport"/>
    <property type="evidence" value="ECO:0007669"/>
    <property type="project" value="UniProtKB-KW"/>
</dbReference>
<keyword evidence="6 10" id="KW-1133">Transmembrane helix</keyword>
<keyword evidence="3" id="KW-0050">Antiport</keyword>
<evidence type="ECO:0000256" key="6">
    <source>
        <dbReference type="ARBA" id="ARBA00022989"/>
    </source>
</evidence>
<keyword evidence="5 10" id="KW-0812">Transmembrane</keyword>
<keyword evidence="4" id="KW-1003">Cell membrane</keyword>
<dbReference type="PANTHER" id="PTHR43298:SF2">
    <property type="entry name" value="FMN_FAD EXPORTER YEEO-RELATED"/>
    <property type="match status" value="1"/>
</dbReference>
<dbReference type="OrthoDB" id="9780160at2"/>
<dbReference type="GO" id="GO:0015297">
    <property type="term" value="F:antiporter activity"/>
    <property type="evidence" value="ECO:0007669"/>
    <property type="project" value="UniProtKB-KW"/>
</dbReference>
<feature type="transmembrane region" description="Helical" evidence="10">
    <location>
        <begin position="408"/>
        <end position="430"/>
    </location>
</feature>
<evidence type="ECO:0000313" key="12">
    <source>
        <dbReference type="Proteomes" id="UP000273405"/>
    </source>
</evidence>
<feature type="transmembrane region" description="Helical" evidence="10">
    <location>
        <begin position="370"/>
        <end position="387"/>
    </location>
</feature>